<feature type="domain" description="Mur ligase C-terminal" evidence="9">
    <location>
        <begin position="313"/>
        <end position="431"/>
    </location>
</feature>
<dbReference type="InterPro" id="IPR004101">
    <property type="entry name" value="Mur_ligase_C"/>
</dbReference>
<accession>B9XIG9</accession>
<dbReference type="UniPathway" id="UPA00219"/>
<dbReference type="InterPro" id="IPR005762">
    <property type="entry name" value="MurD"/>
</dbReference>
<evidence type="ECO:0000259" key="9">
    <source>
        <dbReference type="Pfam" id="PF02875"/>
    </source>
</evidence>
<evidence type="ECO:0000256" key="1">
    <source>
        <dbReference type="ARBA" id="ARBA00004496"/>
    </source>
</evidence>
<keyword evidence="7 8" id="KW-0961">Cell wall biogenesis/degradation</keyword>
<dbReference type="GO" id="GO:0051301">
    <property type="term" value="P:cell division"/>
    <property type="evidence" value="ECO:0007669"/>
    <property type="project" value="UniProtKB-KW"/>
</dbReference>
<dbReference type="OrthoDB" id="9809796at2"/>
<keyword evidence="3 7" id="KW-0963">Cytoplasm</keyword>
<name>B9XIG9_PEDPL</name>
<dbReference type="InterPro" id="IPR036565">
    <property type="entry name" value="Mur-like_cat_sf"/>
</dbReference>
<comment type="caution">
    <text evidence="11">The sequence shown here is derived from an EMBL/GenBank/DDBJ whole genome shotgun (WGS) entry which is preliminary data.</text>
</comment>
<sequence length="477" mass="51816">MFNLENKEVLVVGLGARGRAACELLNKSGASVTVVDKANTEDLRAAAGKMRALGIQVELGATVSPKREFNLAVVSPSVSASNPMVLELLKRKVNVIGEFELGFQQSKCLSIAIAGTNGKGTTAELVESILTHNNRKTSLCGHGARPVCSVVPETKEMDFLVLQANSFQLETTQFFRPAVAVLMNLAHDHLDRYATHADYVRANARLFQNQQAFDWAIVQSEALAQLRLLDVPIPSKIITFSANNRRADIFLDRGLLISRLPGWEGPLWNMDECLLRGSHNAENVMAALAVGHVLRIPLEEIVNALKTKAPGAHRFEFVAEVNGVKYINDSKATNVDALQKALLSVPPAPAGEPNIWLIAGGKDKSLDYHDVGPLMSQRVKGAFLIGEAREKIRAAWSLFTPCTTVSSLLEAVGAAGKSAVPGDVILLSPACSSFDQFRNYQHRGEVFRQAVLDLATSTRSGSINDDFRSKDQNKNEP</sequence>
<keyword evidence="12" id="KW-1185">Reference proteome</keyword>
<dbReference type="AlphaFoldDB" id="B9XIG9"/>
<keyword evidence="5 7" id="KW-0547">Nucleotide-binding</keyword>
<comment type="similarity">
    <text evidence="7">Belongs to the MurCDEF family.</text>
</comment>
<keyword evidence="7 8" id="KW-0133">Cell shape</keyword>
<evidence type="ECO:0000313" key="12">
    <source>
        <dbReference type="Proteomes" id="UP000003688"/>
    </source>
</evidence>
<dbReference type="Pfam" id="PF21799">
    <property type="entry name" value="MurD-like_N"/>
    <property type="match status" value="1"/>
</dbReference>
<keyword evidence="6 7" id="KW-0067">ATP-binding</keyword>
<evidence type="ECO:0000256" key="5">
    <source>
        <dbReference type="ARBA" id="ARBA00022741"/>
    </source>
</evidence>
<dbReference type="NCBIfam" id="TIGR01087">
    <property type="entry name" value="murD"/>
    <property type="match status" value="1"/>
</dbReference>
<dbReference type="GO" id="GO:0005524">
    <property type="term" value="F:ATP binding"/>
    <property type="evidence" value="ECO:0007669"/>
    <property type="project" value="UniProtKB-UniRule"/>
</dbReference>
<reference evidence="11 12" key="1">
    <citation type="journal article" date="2011" name="J. Bacteriol.">
        <title>Genome sequence of 'Pedosphaera parvula' Ellin514, an aerobic Verrucomicrobial isolate from pasture soil.</title>
        <authorList>
            <person name="Kant R."/>
            <person name="van Passel M.W."/>
            <person name="Sangwan P."/>
            <person name="Palva A."/>
            <person name="Lucas S."/>
            <person name="Copeland A."/>
            <person name="Lapidus A."/>
            <person name="Glavina Del Rio T."/>
            <person name="Dalin E."/>
            <person name="Tice H."/>
            <person name="Bruce D."/>
            <person name="Goodwin L."/>
            <person name="Pitluck S."/>
            <person name="Chertkov O."/>
            <person name="Larimer F.W."/>
            <person name="Land M.L."/>
            <person name="Hauser L."/>
            <person name="Brettin T.S."/>
            <person name="Detter J.C."/>
            <person name="Han S."/>
            <person name="de Vos W.M."/>
            <person name="Janssen P.H."/>
            <person name="Smidt H."/>
        </authorList>
    </citation>
    <scope>NUCLEOTIDE SEQUENCE [LARGE SCALE GENOMIC DNA]</scope>
    <source>
        <strain evidence="11 12">Ellin514</strain>
    </source>
</reference>
<evidence type="ECO:0000259" key="10">
    <source>
        <dbReference type="Pfam" id="PF08245"/>
    </source>
</evidence>
<comment type="subcellular location">
    <subcellularLocation>
        <location evidence="1 7 8">Cytoplasm</location>
    </subcellularLocation>
</comment>
<organism evidence="11 12">
    <name type="scientific">Pedosphaera parvula (strain Ellin514)</name>
    <dbReference type="NCBI Taxonomy" id="320771"/>
    <lineage>
        <taxon>Bacteria</taxon>
        <taxon>Pseudomonadati</taxon>
        <taxon>Verrucomicrobiota</taxon>
        <taxon>Pedosphaerae</taxon>
        <taxon>Pedosphaerales</taxon>
        <taxon>Pedosphaeraceae</taxon>
        <taxon>Pedosphaera</taxon>
    </lineage>
</organism>
<evidence type="ECO:0000256" key="7">
    <source>
        <dbReference type="HAMAP-Rule" id="MF_00639"/>
    </source>
</evidence>
<dbReference type="Pfam" id="PF08245">
    <property type="entry name" value="Mur_ligase_M"/>
    <property type="match status" value="1"/>
</dbReference>
<dbReference type="GO" id="GO:0009252">
    <property type="term" value="P:peptidoglycan biosynthetic process"/>
    <property type="evidence" value="ECO:0007669"/>
    <property type="project" value="UniProtKB-UniRule"/>
</dbReference>
<evidence type="ECO:0000256" key="2">
    <source>
        <dbReference type="ARBA" id="ARBA00004752"/>
    </source>
</evidence>
<dbReference type="SUPFAM" id="SSF53244">
    <property type="entry name" value="MurD-like peptide ligases, peptide-binding domain"/>
    <property type="match status" value="1"/>
</dbReference>
<dbReference type="STRING" id="320771.Cflav_PD3400"/>
<feature type="binding site" evidence="7">
    <location>
        <begin position="115"/>
        <end position="121"/>
    </location>
    <ligand>
        <name>ATP</name>
        <dbReference type="ChEBI" id="CHEBI:30616"/>
    </ligand>
</feature>
<dbReference type="SUPFAM" id="SSF51984">
    <property type="entry name" value="MurCD N-terminal domain"/>
    <property type="match status" value="1"/>
</dbReference>
<dbReference type="EC" id="6.3.2.9" evidence="7 8"/>
<dbReference type="InterPro" id="IPR036615">
    <property type="entry name" value="Mur_ligase_C_dom_sf"/>
</dbReference>
<dbReference type="InterPro" id="IPR013221">
    <property type="entry name" value="Mur_ligase_cen"/>
</dbReference>
<proteinExistence type="inferred from homology"/>
<evidence type="ECO:0000313" key="11">
    <source>
        <dbReference type="EMBL" id="EEF60430.1"/>
    </source>
</evidence>
<dbReference type="Gene3D" id="3.40.1190.10">
    <property type="entry name" value="Mur-like, catalytic domain"/>
    <property type="match status" value="1"/>
</dbReference>
<keyword evidence="4 7" id="KW-0436">Ligase</keyword>
<keyword evidence="7 8" id="KW-0132">Cell division</keyword>
<dbReference type="PANTHER" id="PTHR43692">
    <property type="entry name" value="UDP-N-ACETYLMURAMOYLALANINE--D-GLUTAMATE LIGASE"/>
    <property type="match status" value="1"/>
</dbReference>
<comment type="catalytic activity">
    <reaction evidence="7 8">
        <text>UDP-N-acetyl-alpha-D-muramoyl-L-alanine + D-glutamate + ATP = UDP-N-acetyl-alpha-D-muramoyl-L-alanyl-D-glutamate + ADP + phosphate + H(+)</text>
        <dbReference type="Rhea" id="RHEA:16429"/>
        <dbReference type="ChEBI" id="CHEBI:15378"/>
        <dbReference type="ChEBI" id="CHEBI:29986"/>
        <dbReference type="ChEBI" id="CHEBI:30616"/>
        <dbReference type="ChEBI" id="CHEBI:43474"/>
        <dbReference type="ChEBI" id="CHEBI:83898"/>
        <dbReference type="ChEBI" id="CHEBI:83900"/>
        <dbReference type="ChEBI" id="CHEBI:456216"/>
        <dbReference type="EC" id="6.3.2.9"/>
    </reaction>
</comment>
<comment type="function">
    <text evidence="7 8">Cell wall formation. Catalyzes the addition of glutamate to the nucleotide precursor UDP-N-acetylmuramoyl-L-alanine (UMA).</text>
</comment>
<dbReference type="RefSeq" id="WP_007415612.1">
    <property type="nucleotide sequence ID" value="NZ_ABOX02000017.1"/>
</dbReference>
<keyword evidence="7 8" id="KW-0573">Peptidoglycan synthesis</keyword>
<comment type="pathway">
    <text evidence="2 7 8">Cell wall biogenesis; peptidoglycan biosynthesis.</text>
</comment>
<dbReference type="GO" id="GO:0005737">
    <property type="term" value="C:cytoplasm"/>
    <property type="evidence" value="ECO:0007669"/>
    <property type="project" value="UniProtKB-SubCell"/>
</dbReference>
<dbReference type="Proteomes" id="UP000003688">
    <property type="component" value="Unassembled WGS sequence"/>
</dbReference>
<dbReference type="EMBL" id="ABOX02000017">
    <property type="protein sequence ID" value="EEF60430.1"/>
    <property type="molecule type" value="Genomic_DNA"/>
</dbReference>
<dbReference type="GO" id="GO:0008764">
    <property type="term" value="F:UDP-N-acetylmuramoylalanine-D-glutamate ligase activity"/>
    <property type="evidence" value="ECO:0007669"/>
    <property type="project" value="UniProtKB-UniRule"/>
</dbReference>
<gene>
    <name evidence="7" type="primary">murD</name>
    <name evidence="11" type="ORF">Cflav_PD3400</name>
</gene>
<protein>
    <recommendedName>
        <fullName evidence="7 8">UDP-N-acetylmuramoylalanine--D-glutamate ligase</fullName>
        <ecNumber evidence="7 8">6.3.2.9</ecNumber>
    </recommendedName>
    <alternativeName>
        <fullName evidence="7">D-glutamic acid-adding enzyme</fullName>
    </alternativeName>
    <alternativeName>
        <fullName evidence="7">UDP-N-acetylmuramoyl-L-alanyl-D-glutamate synthetase</fullName>
    </alternativeName>
</protein>
<dbReference type="Gene3D" id="3.40.50.720">
    <property type="entry name" value="NAD(P)-binding Rossmann-like Domain"/>
    <property type="match status" value="1"/>
</dbReference>
<dbReference type="GO" id="GO:0071555">
    <property type="term" value="P:cell wall organization"/>
    <property type="evidence" value="ECO:0007669"/>
    <property type="project" value="UniProtKB-KW"/>
</dbReference>
<dbReference type="Gene3D" id="3.90.190.20">
    <property type="entry name" value="Mur ligase, C-terminal domain"/>
    <property type="match status" value="1"/>
</dbReference>
<evidence type="ECO:0000256" key="4">
    <source>
        <dbReference type="ARBA" id="ARBA00022598"/>
    </source>
</evidence>
<dbReference type="Pfam" id="PF02875">
    <property type="entry name" value="Mur_ligase_C"/>
    <property type="match status" value="1"/>
</dbReference>
<dbReference type="HAMAP" id="MF_00639">
    <property type="entry name" value="MurD"/>
    <property type="match status" value="1"/>
</dbReference>
<evidence type="ECO:0000256" key="8">
    <source>
        <dbReference type="RuleBase" id="RU003664"/>
    </source>
</evidence>
<feature type="domain" description="Mur ligase central" evidence="10">
    <location>
        <begin position="113"/>
        <end position="290"/>
    </location>
</feature>
<dbReference type="SUPFAM" id="SSF53623">
    <property type="entry name" value="MurD-like peptide ligases, catalytic domain"/>
    <property type="match status" value="1"/>
</dbReference>
<evidence type="ECO:0000256" key="6">
    <source>
        <dbReference type="ARBA" id="ARBA00022840"/>
    </source>
</evidence>
<dbReference type="PANTHER" id="PTHR43692:SF1">
    <property type="entry name" value="UDP-N-ACETYLMURAMOYLALANINE--D-GLUTAMATE LIGASE"/>
    <property type="match status" value="1"/>
</dbReference>
<keyword evidence="7 8" id="KW-0131">Cell cycle</keyword>
<evidence type="ECO:0000256" key="3">
    <source>
        <dbReference type="ARBA" id="ARBA00022490"/>
    </source>
</evidence>
<dbReference type="GO" id="GO:0008360">
    <property type="term" value="P:regulation of cell shape"/>
    <property type="evidence" value="ECO:0007669"/>
    <property type="project" value="UniProtKB-KW"/>
</dbReference>